<dbReference type="EMBL" id="UWPJ01000025">
    <property type="protein sequence ID" value="VCU71220.1"/>
    <property type="molecule type" value="Genomic_DNA"/>
</dbReference>
<evidence type="ECO:0000259" key="2">
    <source>
        <dbReference type="Pfam" id="PF13387"/>
    </source>
</evidence>
<organism evidence="3 4">
    <name type="scientific">Pigmentiphaga humi</name>
    <dbReference type="NCBI Taxonomy" id="2478468"/>
    <lineage>
        <taxon>Bacteria</taxon>
        <taxon>Pseudomonadati</taxon>
        <taxon>Pseudomonadota</taxon>
        <taxon>Betaproteobacteria</taxon>
        <taxon>Burkholderiales</taxon>
        <taxon>Alcaligenaceae</taxon>
        <taxon>Pigmentiphaga</taxon>
    </lineage>
</organism>
<dbReference type="AlphaFoldDB" id="A0A3P4B6J8"/>
<dbReference type="InterPro" id="IPR025178">
    <property type="entry name" value="Lnb_N"/>
</dbReference>
<dbReference type="Pfam" id="PF13387">
    <property type="entry name" value="Lnb_N"/>
    <property type="match status" value="1"/>
</dbReference>
<keyword evidence="1" id="KW-0472">Membrane</keyword>
<dbReference type="OrthoDB" id="274718at2"/>
<dbReference type="Proteomes" id="UP000277294">
    <property type="component" value="Unassembled WGS sequence"/>
</dbReference>
<evidence type="ECO:0000256" key="1">
    <source>
        <dbReference type="SAM" id="Phobius"/>
    </source>
</evidence>
<gene>
    <name evidence="3" type="ORF">PIGHUM_03301</name>
</gene>
<proteinExistence type="predicted"/>
<sequence length="332" mass="37526">MLRTYLPIALAVLAIVPTTLWSAFALRYQAPGPAAAKTAAALLAALFGLAMLWLALRGRPGWALAAHAAAFCLLLVWWHGIPPSNTRDWADDVARMTTGRVEGSVVTLEQVRNFDWRSGTDYTPRWETRSYDLDRLASVDLFLSYWTIQPIAHTLVSFGYDDGRQLVFSVEIRKERHEAFSSIGGFFKEFETSVVAADERDIVRVRTNARGEDVYLYRVAMPRAAMRSLFLQYIEEANRLVAQPRFYHTITANCTTIVYHMVKRIIPRLPLDYRLILAGYLPGYIYDIGGLDTSHTLDELRERGRITERARAAGDAADFSRQIRRGVPGIPQ</sequence>
<dbReference type="RefSeq" id="WP_124080673.1">
    <property type="nucleotide sequence ID" value="NZ_UWPJ01000025.1"/>
</dbReference>
<keyword evidence="4" id="KW-1185">Reference proteome</keyword>
<reference evidence="3 4" key="1">
    <citation type="submission" date="2018-10" db="EMBL/GenBank/DDBJ databases">
        <authorList>
            <person name="Criscuolo A."/>
        </authorList>
    </citation>
    <scope>NUCLEOTIDE SEQUENCE [LARGE SCALE GENOMIC DNA]</scope>
    <source>
        <strain evidence="3">DnA1</strain>
    </source>
</reference>
<feature type="transmembrane region" description="Helical" evidence="1">
    <location>
        <begin position="62"/>
        <end position="80"/>
    </location>
</feature>
<evidence type="ECO:0000313" key="4">
    <source>
        <dbReference type="Proteomes" id="UP000277294"/>
    </source>
</evidence>
<keyword evidence="1" id="KW-1133">Transmembrane helix</keyword>
<keyword evidence="1" id="KW-0812">Transmembrane</keyword>
<protein>
    <recommendedName>
        <fullName evidence="2">Lnb N-terminal periplasmic domain-containing protein</fullName>
    </recommendedName>
</protein>
<feature type="transmembrane region" description="Helical" evidence="1">
    <location>
        <begin position="35"/>
        <end position="55"/>
    </location>
</feature>
<feature type="domain" description="Lnb N-terminal periplasmic" evidence="2">
    <location>
        <begin position="122"/>
        <end position="278"/>
    </location>
</feature>
<name>A0A3P4B6J8_9BURK</name>
<accession>A0A3P4B6J8</accession>
<evidence type="ECO:0000313" key="3">
    <source>
        <dbReference type="EMBL" id="VCU71220.1"/>
    </source>
</evidence>